<gene>
    <name evidence="1" type="ORF">HS1genome_0765</name>
</gene>
<proteinExistence type="predicted"/>
<evidence type="ECO:0000313" key="2">
    <source>
        <dbReference type="Proteomes" id="UP000276741"/>
    </source>
</evidence>
<protein>
    <submittedName>
        <fullName evidence="1">Uncharacterized protein</fullName>
    </submittedName>
</protein>
<dbReference type="AlphaFoldDB" id="A0A348B2H4"/>
<accession>A0A348B2H4</accession>
<keyword evidence="2" id="KW-1185">Reference proteome</keyword>
<dbReference type="EMBL" id="AP018553">
    <property type="protein sequence ID" value="BBD72376.1"/>
    <property type="molecule type" value="Genomic_DNA"/>
</dbReference>
<dbReference type="Proteomes" id="UP000276741">
    <property type="component" value="Chromosome"/>
</dbReference>
<dbReference type="KEGG" id="sacd:HS1genome_0765"/>
<name>A0A348B2H4_9CREN</name>
<organism evidence="1 2">
    <name type="scientific">Sulfodiicoccus acidiphilus</name>
    <dbReference type="NCBI Taxonomy" id="1670455"/>
    <lineage>
        <taxon>Archaea</taxon>
        <taxon>Thermoproteota</taxon>
        <taxon>Thermoprotei</taxon>
        <taxon>Sulfolobales</taxon>
        <taxon>Sulfolobaceae</taxon>
        <taxon>Sulfodiicoccus</taxon>
    </lineage>
</organism>
<evidence type="ECO:0000313" key="1">
    <source>
        <dbReference type="EMBL" id="BBD72376.1"/>
    </source>
</evidence>
<sequence length="275" mass="29775">MVSLSLGAMASPQQTQGQAIFQRYVSDLRVFSFLGRQGVFYYVESSIYKFTPVHRTLTTLNITLYKLSPTGTPTRYNGTIQVNASAFNITVYTDLPQLARVVVNGSPGLQVVWAGLSGGGKVGGYSYVNGTATVELQFINGSSMATVEVPLNLSSGSSTERISLTLIPTNASVIYRVQRSLSVQFQEPRRYAPLIEESQTFNSSTFARYNATVAYFNGTYVPALEWRGEGIGSFASSVHLPGILGESFSQSVVTGFTTLEFFGVNGTSIGYIHLA</sequence>
<reference evidence="2" key="1">
    <citation type="submission" date="2018-04" db="EMBL/GenBank/DDBJ databases">
        <title>Complete genome sequence of Sulfodiicoccus acidiphilus strain HS-1.</title>
        <authorList>
            <person name="Sakai H.D."/>
            <person name="Kurosawa N."/>
        </authorList>
    </citation>
    <scope>NUCLEOTIDE SEQUENCE [LARGE SCALE GENOMIC DNA]</scope>
    <source>
        <strain evidence="2">HS-1</strain>
    </source>
</reference>